<comment type="caution">
    <text evidence="3">The sequence shown here is derived from an EMBL/GenBank/DDBJ whole genome shotgun (WGS) entry which is preliminary data.</text>
</comment>
<sequence length="171" mass="18840">MSDTSLPPGASSPRDHGRDDDRDGGRGRSRGAERRDPRRGGGPDDRAARDRPRADEPDEREERDERDDAREESRTPLPGGASSSTMALILHALTFLCCANWLFGVAGIVFAVRAAHARDRGRPVQAETLTRYSWYCLGAAGVMFFVMLVLTFVMFTQAGSWIQGIVPVTNY</sequence>
<evidence type="ECO:0008006" key="5">
    <source>
        <dbReference type="Google" id="ProtNLM"/>
    </source>
</evidence>
<organism evidence="3 4">
    <name type="scientific">Nocardiopsis tropica</name>
    <dbReference type="NCBI Taxonomy" id="109330"/>
    <lineage>
        <taxon>Bacteria</taxon>
        <taxon>Bacillati</taxon>
        <taxon>Actinomycetota</taxon>
        <taxon>Actinomycetes</taxon>
        <taxon>Streptosporangiales</taxon>
        <taxon>Nocardiopsidaceae</taxon>
        <taxon>Nocardiopsis</taxon>
    </lineage>
</organism>
<evidence type="ECO:0000256" key="1">
    <source>
        <dbReference type="SAM" id="MobiDB-lite"/>
    </source>
</evidence>
<feature type="transmembrane region" description="Helical" evidence="2">
    <location>
        <begin position="88"/>
        <end position="112"/>
    </location>
</feature>
<evidence type="ECO:0000256" key="2">
    <source>
        <dbReference type="SAM" id="Phobius"/>
    </source>
</evidence>
<keyword evidence="2" id="KW-1133">Transmembrane helix</keyword>
<feature type="compositionally biased region" description="Basic and acidic residues" evidence="1">
    <location>
        <begin position="13"/>
        <end position="55"/>
    </location>
</feature>
<keyword evidence="2" id="KW-0812">Transmembrane</keyword>
<proteinExistence type="predicted"/>
<name>A0ABU7L0P5_9ACTN</name>
<feature type="region of interest" description="Disordered" evidence="1">
    <location>
        <begin position="1"/>
        <end position="81"/>
    </location>
</feature>
<dbReference type="RefSeq" id="WP_330161643.1">
    <property type="nucleotide sequence ID" value="NZ_BAAAJA010000018.1"/>
</dbReference>
<dbReference type="Proteomes" id="UP001348641">
    <property type="component" value="Unassembled WGS sequence"/>
</dbReference>
<dbReference type="EMBL" id="JAUUCC010000131">
    <property type="protein sequence ID" value="MEE2054824.1"/>
    <property type="molecule type" value="Genomic_DNA"/>
</dbReference>
<evidence type="ECO:0000313" key="3">
    <source>
        <dbReference type="EMBL" id="MEE2054824.1"/>
    </source>
</evidence>
<evidence type="ECO:0000313" key="4">
    <source>
        <dbReference type="Proteomes" id="UP001348641"/>
    </source>
</evidence>
<feature type="transmembrane region" description="Helical" evidence="2">
    <location>
        <begin position="132"/>
        <end position="155"/>
    </location>
</feature>
<protein>
    <recommendedName>
        <fullName evidence="5">DUF4190 domain-containing protein</fullName>
    </recommendedName>
</protein>
<reference evidence="3 4" key="1">
    <citation type="submission" date="2023-07" db="EMBL/GenBank/DDBJ databases">
        <authorList>
            <person name="Girao M."/>
            <person name="Carvalho M.F."/>
        </authorList>
    </citation>
    <scope>NUCLEOTIDE SEQUENCE [LARGE SCALE GENOMIC DNA]</scope>
    <source>
        <strain evidence="3 4">66/93</strain>
    </source>
</reference>
<accession>A0ABU7L0P5</accession>
<keyword evidence="2" id="KW-0472">Membrane</keyword>
<gene>
    <name evidence="3" type="ORF">Q8A49_30440</name>
</gene>
<feature type="compositionally biased region" description="Acidic residues" evidence="1">
    <location>
        <begin position="56"/>
        <end position="65"/>
    </location>
</feature>